<evidence type="ECO:0000313" key="2">
    <source>
        <dbReference type="EMBL" id="UJS25068.1"/>
    </source>
</evidence>
<gene>
    <name evidence="2" type="ORF">L2Y54_03265</name>
</gene>
<dbReference type="EMBL" id="CP091244">
    <property type="protein sequence ID" value="UJS25068.1"/>
    <property type="molecule type" value="Genomic_DNA"/>
</dbReference>
<evidence type="ECO:0000313" key="3">
    <source>
        <dbReference type="Proteomes" id="UP001054801"/>
    </source>
</evidence>
<proteinExistence type="predicted"/>
<sequence>MPKLADVISTLVSQCAEARVSADLEAVKTALLYREHDILKHFSVPRMRIRDIDINLKVAVVSSGGVGAHHLQQVPINDTIAFIHETLARQFNLVIKNKQEYRAAVSPSLKDLNGNIQELSRQVDEGELEFNLATRKLQELFQYTAKYIVEQTQAFIEQKVDLSPLHKNLIVFFNEKAIVQKVDANNMEVEVNTAILKELPPDTLLSIKLNVFEEGYEIKLDDGKLLLVPE</sequence>
<protein>
    <submittedName>
        <fullName evidence="2">Uncharacterized protein</fullName>
    </submittedName>
</protein>
<feature type="coiled-coil region" evidence="1">
    <location>
        <begin position="109"/>
        <end position="136"/>
    </location>
</feature>
<accession>A0ABY3T0Z1</accession>
<dbReference type="RefSeq" id="WP_236499800.1">
    <property type="nucleotide sequence ID" value="NZ_CP091244.1"/>
</dbReference>
<evidence type="ECO:0000256" key="1">
    <source>
        <dbReference type="SAM" id="Coils"/>
    </source>
</evidence>
<name>A0ABY3T0Z1_9GAMM</name>
<keyword evidence="1" id="KW-0175">Coiled coil</keyword>
<organism evidence="2 3">
    <name type="scientific">Thiothrix winogradskyi</name>
    <dbReference type="NCBI Taxonomy" id="96472"/>
    <lineage>
        <taxon>Bacteria</taxon>
        <taxon>Pseudomonadati</taxon>
        <taxon>Pseudomonadota</taxon>
        <taxon>Gammaproteobacteria</taxon>
        <taxon>Thiotrichales</taxon>
        <taxon>Thiotrichaceae</taxon>
        <taxon>Thiothrix</taxon>
    </lineage>
</organism>
<reference evidence="2" key="1">
    <citation type="journal article" date="2022" name="Microorganisms">
        <title>Two New Species of Filamentous Sulfur Bacteria of the Genus Thiothrix, Thiothrix winogradskyi sp. nov. and 'Candidatus Thiothrix sulfatifontis' sp. nov.</title>
        <authorList>
            <person name="Ravin N.V."/>
            <person name="Rossetti S."/>
            <person name="Beletsky A.V."/>
            <person name="Kadnikov V.V."/>
            <person name="Rudenko T.S."/>
            <person name="Smolyakov D.D."/>
            <person name="Moskvitina M.I."/>
            <person name="Gureeva M.V."/>
            <person name="Mardanov A.V."/>
            <person name="Grabovich M.Y."/>
        </authorList>
    </citation>
    <scope>NUCLEOTIDE SEQUENCE</scope>
    <source>
        <strain evidence="2">CT3</strain>
    </source>
</reference>
<dbReference type="Proteomes" id="UP001054801">
    <property type="component" value="Chromosome"/>
</dbReference>
<keyword evidence="3" id="KW-1185">Reference proteome</keyword>